<feature type="domain" description="B12-binding" evidence="3">
    <location>
        <begin position="96"/>
        <end position="222"/>
    </location>
</feature>
<sequence length="355" mass="37147">MTGGPAGTGAGTAVERYLKLIGEADEYGAVDLVLDLIDEGVPAEDVLLRVVAAGQRRVGELWAAGDWSVAREHGATAVSERAVAAIAGRVRSKPTRGRVTVACADGEYHALPTRMLAEVLRLRGWRVDFLGASVPGPHLITHLHQTGPDVVALGCMIATRLPRAHATIAACRAVGVPVLAGGAAFGADGRFARLLGADAWAPTADAAADRLAAGLPSFAAGSDGAVHLGDEEYGYLTRHRAEVLARVLDLLRESYAPMGGYSERQLEHTAEDLGHIADFLAAALYVHDAILFTDFVTWTCEVLSARKVPAESVVLGLRLFRDVLADCPRAGALLAEGMEAATASRPSGGSPPRVT</sequence>
<evidence type="ECO:0000313" key="4">
    <source>
        <dbReference type="EMBL" id="TLP66829.1"/>
    </source>
</evidence>
<keyword evidence="5" id="KW-1185">Reference proteome</keyword>
<dbReference type="GO" id="GO:0046653">
    <property type="term" value="P:tetrahydrofolate metabolic process"/>
    <property type="evidence" value="ECO:0007669"/>
    <property type="project" value="TreeGrafter"/>
</dbReference>
<dbReference type="OrthoDB" id="3782345at2"/>
<evidence type="ECO:0000313" key="5">
    <source>
        <dbReference type="Proteomes" id="UP000309033"/>
    </source>
</evidence>
<dbReference type="PANTHER" id="PTHR45833:SF1">
    <property type="entry name" value="METHIONINE SYNTHASE"/>
    <property type="match status" value="1"/>
</dbReference>
<accession>A0A5R8ZM01</accession>
<dbReference type="GO" id="GO:0005829">
    <property type="term" value="C:cytosol"/>
    <property type="evidence" value="ECO:0007669"/>
    <property type="project" value="TreeGrafter"/>
</dbReference>
<comment type="caution">
    <text evidence="4">The sequence shown here is derived from an EMBL/GenBank/DDBJ whole genome shotgun (WGS) entry which is preliminary data.</text>
</comment>
<dbReference type="Gene3D" id="3.40.50.280">
    <property type="entry name" value="Cobalamin-binding domain"/>
    <property type="match status" value="1"/>
</dbReference>
<dbReference type="GO" id="GO:0031419">
    <property type="term" value="F:cobalamin binding"/>
    <property type="evidence" value="ECO:0007669"/>
    <property type="project" value="InterPro"/>
</dbReference>
<dbReference type="InterPro" id="IPR006158">
    <property type="entry name" value="Cobalamin-bd"/>
</dbReference>
<dbReference type="AlphaFoldDB" id="A0A5R8ZM01"/>
<dbReference type="Pfam" id="PF02310">
    <property type="entry name" value="B12-binding"/>
    <property type="match status" value="1"/>
</dbReference>
<name>A0A5R8ZM01_9ACTN</name>
<dbReference type="SUPFAM" id="SSF52242">
    <property type="entry name" value="Cobalamin (vitamin B12)-binding domain"/>
    <property type="match status" value="1"/>
</dbReference>
<keyword evidence="2" id="KW-0170">Cobalt</keyword>
<dbReference type="InterPro" id="IPR003759">
    <property type="entry name" value="Cbl-bd_cap"/>
</dbReference>
<dbReference type="GO" id="GO:0046872">
    <property type="term" value="F:metal ion binding"/>
    <property type="evidence" value="ECO:0007669"/>
    <property type="project" value="UniProtKB-KW"/>
</dbReference>
<evidence type="ECO:0000256" key="1">
    <source>
        <dbReference type="ARBA" id="ARBA00022723"/>
    </source>
</evidence>
<protein>
    <submittedName>
        <fullName evidence="4">Cobalamin-binding protein</fullName>
    </submittedName>
</protein>
<dbReference type="Pfam" id="PF02607">
    <property type="entry name" value="B12-binding_2"/>
    <property type="match status" value="1"/>
</dbReference>
<reference evidence="4" key="1">
    <citation type="submission" date="2019-05" db="EMBL/GenBank/DDBJ databases">
        <title>Isolation, diversity and antifungal activity of Actinobacteria from wheat.</title>
        <authorList>
            <person name="Yu B."/>
        </authorList>
    </citation>
    <scope>NUCLEOTIDE SEQUENCE [LARGE SCALE GENOMIC DNA]</scope>
    <source>
        <strain evidence="4">NEAU-HEGS1-5</strain>
    </source>
</reference>
<dbReference type="InterPro" id="IPR050554">
    <property type="entry name" value="Met_Synthase/Corrinoid"/>
</dbReference>
<dbReference type="GO" id="GO:0008705">
    <property type="term" value="F:methionine synthase activity"/>
    <property type="evidence" value="ECO:0007669"/>
    <property type="project" value="TreeGrafter"/>
</dbReference>
<keyword evidence="1" id="KW-0479">Metal-binding</keyword>
<evidence type="ECO:0000259" key="3">
    <source>
        <dbReference type="PROSITE" id="PS51332"/>
    </source>
</evidence>
<gene>
    <name evidence="4" type="ORF">FED44_00190</name>
</gene>
<dbReference type="Proteomes" id="UP000309033">
    <property type="component" value="Unassembled WGS sequence"/>
</dbReference>
<dbReference type="PANTHER" id="PTHR45833">
    <property type="entry name" value="METHIONINE SYNTHASE"/>
    <property type="match status" value="1"/>
</dbReference>
<dbReference type="PROSITE" id="PS51332">
    <property type="entry name" value="B12_BINDING"/>
    <property type="match status" value="1"/>
</dbReference>
<proteinExistence type="predicted"/>
<dbReference type="GO" id="GO:0050667">
    <property type="term" value="P:homocysteine metabolic process"/>
    <property type="evidence" value="ECO:0007669"/>
    <property type="project" value="TreeGrafter"/>
</dbReference>
<dbReference type="EMBL" id="VANP01000001">
    <property type="protein sequence ID" value="TLP66829.1"/>
    <property type="molecule type" value="Genomic_DNA"/>
</dbReference>
<dbReference type="Gene3D" id="1.10.1240.10">
    <property type="entry name" value="Methionine synthase domain"/>
    <property type="match status" value="1"/>
</dbReference>
<dbReference type="InterPro" id="IPR036724">
    <property type="entry name" value="Cobalamin-bd_sf"/>
</dbReference>
<evidence type="ECO:0000256" key="2">
    <source>
        <dbReference type="ARBA" id="ARBA00023285"/>
    </source>
</evidence>
<organism evidence="4 5">
    <name type="scientific">Microbispora triticiradicis</name>
    <dbReference type="NCBI Taxonomy" id="2200763"/>
    <lineage>
        <taxon>Bacteria</taxon>
        <taxon>Bacillati</taxon>
        <taxon>Actinomycetota</taxon>
        <taxon>Actinomycetes</taxon>
        <taxon>Streptosporangiales</taxon>
        <taxon>Streptosporangiaceae</taxon>
        <taxon>Microbispora</taxon>
    </lineage>
</organism>
<dbReference type="InterPro" id="IPR036594">
    <property type="entry name" value="Meth_synthase_dom"/>
</dbReference>